<accession>A0A445FY48</accession>
<evidence type="ECO:0000313" key="4">
    <source>
        <dbReference type="Proteomes" id="UP000289340"/>
    </source>
</evidence>
<dbReference type="Gene3D" id="3.30.559.10">
    <property type="entry name" value="Chloramphenicol acetyltransferase-like domain"/>
    <property type="match status" value="2"/>
</dbReference>
<dbReference type="SMR" id="A0A445FY48"/>
<keyword evidence="2" id="KW-0012">Acyltransferase</keyword>
<dbReference type="InterPro" id="IPR023213">
    <property type="entry name" value="CAT-like_dom_sf"/>
</dbReference>
<comment type="caution">
    <text evidence="3">The sequence shown here is derived from an EMBL/GenBank/DDBJ whole genome shotgun (WGS) entry which is preliminary data.</text>
</comment>
<evidence type="ECO:0000313" key="3">
    <source>
        <dbReference type="EMBL" id="RZB53868.1"/>
    </source>
</evidence>
<evidence type="ECO:0000256" key="2">
    <source>
        <dbReference type="ARBA" id="ARBA00023315"/>
    </source>
</evidence>
<gene>
    <name evidence="3" type="ORF">D0Y65_049697</name>
</gene>
<name>A0A445FY48_GLYSO</name>
<reference evidence="3 4" key="1">
    <citation type="submission" date="2018-09" db="EMBL/GenBank/DDBJ databases">
        <title>A high-quality reference genome of wild soybean provides a powerful tool to mine soybean genomes.</title>
        <authorList>
            <person name="Xie M."/>
            <person name="Chung C.Y.L."/>
            <person name="Li M.-W."/>
            <person name="Wong F.-L."/>
            <person name="Chan T.-F."/>
            <person name="Lam H.-M."/>
        </authorList>
    </citation>
    <scope>NUCLEOTIDE SEQUENCE [LARGE SCALE GENOMIC DNA]</scope>
    <source>
        <strain evidence="4">cv. W05</strain>
        <tissue evidence="3">Hypocotyl of etiolated seedlings</tissue>
    </source>
</reference>
<dbReference type="Pfam" id="PF02458">
    <property type="entry name" value="Transferase"/>
    <property type="match status" value="1"/>
</dbReference>
<dbReference type="SUPFAM" id="SSF52777">
    <property type="entry name" value="CoA-dependent acyltransferases"/>
    <property type="match status" value="1"/>
</dbReference>
<dbReference type="Proteomes" id="UP000289340">
    <property type="component" value="Chromosome 18"/>
</dbReference>
<keyword evidence="1 3" id="KW-0808">Transferase</keyword>
<keyword evidence="4" id="KW-1185">Reference proteome</keyword>
<dbReference type="GO" id="GO:0016747">
    <property type="term" value="F:acyltransferase activity, transferring groups other than amino-acyl groups"/>
    <property type="evidence" value="ECO:0007669"/>
    <property type="project" value="UniProtKB-ARBA"/>
</dbReference>
<sequence length="477" mass="52632">MASQSHNIKIHDHFSVSPPSATATSLSLKFFDLFWLRFHPVERIFFYTLPTPQSDPSIFYSKIVPKLKTSLSHTLQHFPPLAGNVVWPHDSPNPIVQYTPGDAVSVLVAESEADFNHVLDNSPHEASESRCLVPHLDSSDSHASIVSLQITLFPNKGFSIGISTHHSVLDGKSSTLFIKAWSSLCKTNDDESSESSSPSLAPELVPFFDRSVIKTPSDLGLNLTIIWTEVLTKLFPTENSDGRCLKLAPFPPRLEDHVRATFALTRADLEKLRKRVLSKWDIVETGEESEPPRLSSFVLTCAYAVVCIAKAIHGVKKEKEKFSFGFTVDCRARLEPPIPDNYFGNCVWGRLVDADPLDFIKEEAFVIIAKSIDSKIKEMSEKGIFHGADSVFSKHASLAKERVEILGVAGSNRFGVYGSDFGWGKPAKVEITSVDRALTIGLAESKDGNGGVEVGLVLNKHVMDLFATLFRHGVSDE</sequence>
<dbReference type="Gramene" id="XM_028356313.1">
    <property type="protein sequence ID" value="XP_028212114.1"/>
    <property type="gene ID" value="LOC114394647"/>
</dbReference>
<protein>
    <submittedName>
        <fullName evidence="3">Phenolic glucoside malonyltransferase 1</fullName>
    </submittedName>
</protein>
<evidence type="ECO:0000256" key="1">
    <source>
        <dbReference type="ARBA" id="ARBA00022679"/>
    </source>
</evidence>
<dbReference type="PANTHER" id="PTHR31625">
    <property type="match status" value="1"/>
</dbReference>
<proteinExistence type="predicted"/>
<dbReference type="EMBL" id="QZWG01000018">
    <property type="protein sequence ID" value="RZB53868.1"/>
    <property type="molecule type" value="Genomic_DNA"/>
</dbReference>
<dbReference type="AlphaFoldDB" id="A0A445FY48"/>
<organism evidence="3 4">
    <name type="scientific">Glycine soja</name>
    <name type="common">Wild soybean</name>
    <dbReference type="NCBI Taxonomy" id="3848"/>
    <lineage>
        <taxon>Eukaryota</taxon>
        <taxon>Viridiplantae</taxon>
        <taxon>Streptophyta</taxon>
        <taxon>Embryophyta</taxon>
        <taxon>Tracheophyta</taxon>
        <taxon>Spermatophyta</taxon>
        <taxon>Magnoliopsida</taxon>
        <taxon>eudicotyledons</taxon>
        <taxon>Gunneridae</taxon>
        <taxon>Pentapetalae</taxon>
        <taxon>rosids</taxon>
        <taxon>fabids</taxon>
        <taxon>Fabales</taxon>
        <taxon>Fabaceae</taxon>
        <taxon>Papilionoideae</taxon>
        <taxon>50 kb inversion clade</taxon>
        <taxon>NPAAA clade</taxon>
        <taxon>indigoferoid/millettioid clade</taxon>
        <taxon>Phaseoleae</taxon>
        <taxon>Glycine</taxon>
        <taxon>Glycine subgen. Soja</taxon>
    </lineage>
</organism>
<dbReference type="InterPro" id="IPR051504">
    <property type="entry name" value="Plant_metabolite_acyltrans"/>
</dbReference>